<protein>
    <submittedName>
        <fullName evidence="2">Uncharacterized protein</fullName>
    </submittedName>
</protein>
<evidence type="ECO:0000256" key="1">
    <source>
        <dbReference type="SAM" id="MobiDB-lite"/>
    </source>
</evidence>
<evidence type="ECO:0000313" key="2">
    <source>
        <dbReference type="EMBL" id="GEP07608.1"/>
    </source>
</evidence>
<dbReference type="AlphaFoldDB" id="A0A512JCC7"/>
<evidence type="ECO:0000313" key="4">
    <source>
        <dbReference type="Proteomes" id="UP000321960"/>
    </source>
</evidence>
<sequence>MAEDGERRRDSASRQSGFLRKHPPTGYNGGVVDVTPLRTAVRLPFLAFGDPRAERWTWVNGRSDAPGI</sequence>
<gene>
    <name evidence="3" type="ORF">GCM10007888_45740</name>
    <name evidence="2" type="ORF">MOX02_56460</name>
</gene>
<keyword evidence="5" id="KW-1185">Reference proteome</keyword>
<name>A0A512JCC7_9HYPH</name>
<evidence type="ECO:0000313" key="5">
    <source>
        <dbReference type="Proteomes" id="UP001156856"/>
    </source>
</evidence>
<reference evidence="5" key="2">
    <citation type="journal article" date="2019" name="Int. J. Syst. Evol. Microbiol.">
        <title>The Global Catalogue of Microorganisms (GCM) 10K type strain sequencing project: providing services to taxonomists for standard genome sequencing and annotation.</title>
        <authorList>
            <consortium name="The Broad Institute Genomics Platform"/>
            <consortium name="The Broad Institute Genome Sequencing Center for Infectious Disease"/>
            <person name="Wu L."/>
            <person name="Ma J."/>
        </authorList>
    </citation>
    <scope>NUCLEOTIDE SEQUENCE [LARGE SCALE GENOMIC DNA]</scope>
    <source>
        <strain evidence="5">NBRC 107715</strain>
    </source>
</reference>
<dbReference type="EMBL" id="BSPK01000098">
    <property type="protein sequence ID" value="GLS66192.1"/>
    <property type="molecule type" value="Genomic_DNA"/>
</dbReference>
<proteinExistence type="predicted"/>
<accession>A0A512JCC7</accession>
<evidence type="ECO:0000313" key="3">
    <source>
        <dbReference type="EMBL" id="GLS66192.1"/>
    </source>
</evidence>
<dbReference type="Proteomes" id="UP001156856">
    <property type="component" value="Unassembled WGS sequence"/>
</dbReference>
<dbReference type="Proteomes" id="UP000321960">
    <property type="component" value="Unassembled WGS sequence"/>
</dbReference>
<reference evidence="3" key="4">
    <citation type="submission" date="2023-01" db="EMBL/GenBank/DDBJ databases">
        <title>Draft genome sequence of Methylobacterium oxalidis strain NBRC 107715.</title>
        <authorList>
            <person name="Sun Q."/>
            <person name="Mori K."/>
        </authorList>
    </citation>
    <scope>NUCLEOTIDE SEQUENCE</scope>
    <source>
        <strain evidence="3">NBRC 107715</strain>
    </source>
</reference>
<dbReference type="EMBL" id="BJZU01000166">
    <property type="protein sequence ID" value="GEP07608.1"/>
    <property type="molecule type" value="Genomic_DNA"/>
</dbReference>
<reference evidence="3" key="1">
    <citation type="journal article" date="2014" name="Int. J. Syst. Evol. Microbiol.">
        <title>Complete genome of a new Firmicutes species belonging to the dominant human colonic microbiota ('Ruminococcus bicirculans') reveals two chromosomes and a selective capacity to utilize plant glucans.</title>
        <authorList>
            <consortium name="NISC Comparative Sequencing Program"/>
            <person name="Wegmann U."/>
            <person name="Louis P."/>
            <person name="Goesmann A."/>
            <person name="Henrissat B."/>
            <person name="Duncan S.H."/>
            <person name="Flint H.J."/>
        </authorList>
    </citation>
    <scope>NUCLEOTIDE SEQUENCE</scope>
    <source>
        <strain evidence="3">NBRC 107715</strain>
    </source>
</reference>
<feature type="region of interest" description="Disordered" evidence="1">
    <location>
        <begin position="1"/>
        <end position="31"/>
    </location>
</feature>
<feature type="compositionally biased region" description="Basic and acidic residues" evidence="1">
    <location>
        <begin position="1"/>
        <end position="12"/>
    </location>
</feature>
<comment type="caution">
    <text evidence="2">The sequence shown here is derived from an EMBL/GenBank/DDBJ whole genome shotgun (WGS) entry which is preliminary data.</text>
</comment>
<reference evidence="2 4" key="3">
    <citation type="submission" date="2019-07" db="EMBL/GenBank/DDBJ databases">
        <title>Whole genome shotgun sequence of Methylobacterium oxalidis NBRC 107715.</title>
        <authorList>
            <person name="Hosoyama A."/>
            <person name="Uohara A."/>
            <person name="Ohji S."/>
            <person name="Ichikawa N."/>
        </authorList>
    </citation>
    <scope>NUCLEOTIDE SEQUENCE [LARGE SCALE GENOMIC DNA]</scope>
    <source>
        <strain evidence="2 4">NBRC 107715</strain>
    </source>
</reference>
<organism evidence="2 4">
    <name type="scientific">Methylobacterium oxalidis</name>
    <dbReference type="NCBI Taxonomy" id="944322"/>
    <lineage>
        <taxon>Bacteria</taxon>
        <taxon>Pseudomonadati</taxon>
        <taxon>Pseudomonadota</taxon>
        <taxon>Alphaproteobacteria</taxon>
        <taxon>Hyphomicrobiales</taxon>
        <taxon>Methylobacteriaceae</taxon>
        <taxon>Methylobacterium</taxon>
    </lineage>
</organism>